<proteinExistence type="predicted"/>
<dbReference type="EMBL" id="JAANES010000003">
    <property type="protein sequence ID" value="MBS3019865.1"/>
    <property type="molecule type" value="Genomic_DNA"/>
</dbReference>
<accession>A0ABS5LTP0</accession>
<comment type="caution">
    <text evidence="1">The sequence shown here is derived from an EMBL/GenBank/DDBJ whole genome shotgun (WGS) entry which is preliminary data.</text>
</comment>
<name>A0ABS5LTP0_9BURK</name>
<evidence type="ECO:0000313" key="2">
    <source>
        <dbReference type="Proteomes" id="UP001647436"/>
    </source>
</evidence>
<evidence type="ECO:0000313" key="1">
    <source>
        <dbReference type="EMBL" id="MBS3019865.1"/>
    </source>
</evidence>
<sequence length="52" mass="5738">MIFHQSYEVHTAASGAADLQILQSTPINMLIGDQHMLDMMDIKSTSTSRTCP</sequence>
<dbReference type="RefSeq" id="WP_211457492.1">
    <property type="nucleotide sequence ID" value="NZ_JAANES010000003.1"/>
</dbReference>
<protein>
    <submittedName>
        <fullName evidence="1">Uncharacterized protein</fullName>
    </submittedName>
</protein>
<reference evidence="1 2" key="1">
    <citation type="submission" date="2020-03" db="EMBL/GenBank/DDBJ databases">
        <title>The role of nitrogen metabolism on polyethylene biodegradation.</title>
        <authorList>
            <person name="Peixoto J."/>
            <person name="Vizzotto C.S."/>
            <person name="Ramos A."/>
            <person name="Alves G."/>
            <person name="Steindorff A."/>
            <person name="Kruger R."/>
        </authorList>
    </citation>
    <scope>NUCLEOTIDE SEQUENCE [LARGE SCALE GENOMIC DNA]</scope>
    <source>
        <strain evidence="1 2">PE63</strain>
    </source>
</reference>
<gene>
    <name evidence="1" type="ORF">DJFAAGMI_02618</name>
</gene>
<keyword evidence="2" id="KW-1185">Reference proteome</keyword>
<dbReference type="Proteomes" id="UP001647436">
    <property type="component" value="Unassembled WGS sequence"/>
</dbReference>
<organism evidence="1 2">
    <name type="scientific">Comamonas brasiliensis</name>
    <dbReference type="NCBI Taxonomy" id="1812482"/>
    <lineage>
        <taxon>Bacteria</taxon>
        <taxon>Pseudomonadati</taxon>
        <taxon>Pseudomonadota</taxon>
        <taxon>Betaproteobacteria</taxon>
        <taxon>Burkholderiales</taxon>
        <taxon>Comamonadaceae</taxon>
        <taxon>Comamonas</taxon>
    </lineage>
</organism>